<organism evidence="1 2">
    <name type="scientific">Dyadobacter helix</name>
    <dbReference type="NCBI Taxonomy" id="2822344"/>
    <lineage>
        <taxon>Bacteria</taxon>
        <taxon>Pseudomonadati</taxon>
        <taxon>Bacteroidota</taxon>
        <taxon>Cytophagia</taxon>
        <taxon>Cytophagales</taxon>
        <taxon>Spirosomataceae</taxon>
        <taxon>Dyadobacter</taxon>
    </lineage>
</organism>
<proteinExistence type="predicted"/>
<protein>
    <submittedName>
        <fullName evidence="1">Uncharacterized protein</fullName>
    </submittedName>
</protein>
<reference evidence="1" key="1">
    <citation type="submission" date="2021-04" db="EMBL/GenBank/DDBJ databases">
        <authorList>
            <person name="Rodrigo-Torres L."/>
            <person name="Arahal R. D."/>
            <person name="Lucena T."/>
        </authorList>
    </citation>
    <scope>NUCLEOTIDE SEQUENCE</scope>
    <source>
        <strain evidence="1">CECT 9275</strain>
    </source>
</reference>
<dbReference type="EMBL" id="CAJRAF010000002">
    <property type="protein sequence ID" value="CAG5004944.1"/>
    <property type="molecule type" value="Genomic_DNA"/>
</dbReference>
<sequence>MLLSCEVQVLFREEREVLKEGEGAVISGGAAFII</sequence>
<comment type="caution">
    <text evidence="1">The sequence shown here is derived from an EMBL/GenBank/DDBJ whole genome shotgun (WGS) entry which is preliminary data.</text>
</comment>
<dbReference type="AlphaFoldDB" id="A0A916JDL6"/>
<dbReference type="Proteomes" id="UP000680038">
    <property type="component" value="Unassembled WGS sequence"/>
</dbReference>
<gene>
    <name evidence="1" type="ORF">DYBT9275_03481</name>
</gene>
<evidence type="ECO:0000313" key="1">
    <source>
        <dbReference type="EMBL" id="CAG5004944.1"/>
    </source>
</evidence>
<evidence type="ECO:0000313" key="2">
    <source>
        <dbReference type="Proteomes" id="UP000680038"/>
    </source>
</evidence>
<accession>A0A916JDL6</accession>
<keyword evidence="2" id="KW-1185">Reference proteome</keyword>
<name>A0A916JDL6_9BACT</name>